<dbReference type="PANTHER" id="PTHR46192">
    <property type="entry name" value="BROAD-RANGE ACID PHOSPHATASE DET1"/>
    <property type="match status" value="1"/>
</dbReference>
<dbReference type="EMBL" id="JAGINW010000001">
    <property type="protein sequence ID" value="MBP2321027.1"/>
    <property type="molecule type" value="Genomic_DNA"/>
</dbReference>
<accession>A0ABS4T9D1</accession>
<dbReference type="SUPFAM" id="SSF53254">
    <property type="entry name" value="Phosphoglycerate mutase-like"/>
    <property type="match status" value="1"/>
</dbReference>
<evidence type="ECO:0000259" key="1">
    <source>
        <dbReference type="PROSITE" id="PS50144"/>
    </source>
</evidence>
<name>A0ABS4T9D1_9PSEU</name>
<reference evidence="2 3" key="1">
    <citation type="submission" date="2021-03" db="EMBL/GenBank/DDBJ databases">
        <title>Sequencing the genomes of 1000 actinobacteria strains.</title>
        <authorList>
            <person name="Klenk H.-P."/>
        </authorList>
    </citation>
    <scope>NUCLEOTIDE SEQUENCE [LARGE SCALE GENOMIC DNA]</scope>
    <source>
        <strain evidence="2 3">DSM 46670</strain>
    </source>
</reference>
<gene>
    <name evidence="2" type="ORF">JOF56_001412</name>
</gene>
<dbReference type="SMART" id="SM00855">
    <property type="entry name" value="PGAM"/>
    <property type="match status" value="1"/>
</dbReference>
<dbReference type="PROSITE" id="PS50144">
    <property type="entry name" value="MATH"/>
    <property type="match status" value="1"/>
</dbReference>
<sequence length="214" mass="24335">MRIILLRHAESLGNVDELAYCRIPDHALPLTARGEEQARAAGPGVRELLGDGPVAVYVSPYVRTQRTLELLGLGDIVTRTVAEPRLREQDWGNLQDPVEQEIQKLKRHEFGHFFYRLAHGESGADVDDRVAAFLAELKERVREDAAHPSTLLLVTHGLTMRLLCRRVFSWSIDLFESLSNPNQVEPRILTLQDKKWSLDRPFPQWRPSPDGTTQ</sequence>
<dbReference type="InterPro" id="IPR052765">
    <property type="entry name" value="PGM-Related"/>
</dbReference>
<feature type="domain" description="MATH" evidence="1">
    <location>
        <begin position="165"/>
        <end position="214"/>
    </location>
</feature>
<comment type="caution">
    <text evidence="2">The sequence shown here is derived from an EMBL/GenBank/DDBJ whole genome shotgun (WGS) entry which is preliminary data.</text>
</comment>
<dbReference type="Gene3D" id="3.40.50.1240">
    <property type="entry name" value="Phosphoglycerate mutase-like"/>
    <property type="match status" value="1"/>
</dbReference>
<evidence type="ECO:0000313" key="3">
    <source>
        <dbReference type="Proteomes" id="UP001519332"/>
    </source>
</evidence>
<protein>
    <submittedName>
        <fullName evidence="2">Broad specificity phosphatase PhoE</fullName>
    </submittedName>
</protein>
<dbReference type="RefSeq" id="WP_209635637.1">
    <property type="nucleotide sequence ID" value="NZ_JAGINW010000001.1"/>
</dbReference>
<evidence type="ECO:0000313" key="2">
    <source>
        <dbReference type="EMBL" id="MBP2321027.1"/>
    </source>
</evidence>
<organism evidence="2 3">
    <name type="scientific">Kibdelosporangium banguiense</name>
    <dbReference type="NCBI Taxonomy" id="1365924"/>
    <lineage>
        <taxon>Bacteria</taxon>
        <taxon>Bacillati</taxon>
        <taxon>Actinomycetota</taxon>
        <taxon>Actinomycetes</taxon>
        <taxon>Pseudonocardiales</taxon>
        <taxon>Pseudonocardiaceae</taxon>
        <taxon>Kibdelosporangium</taxon>
    </lineage>
</organism>
<dbReference type="InterPro" id="IPR002083">
    <property type="entry name" value="MATH/TRAF_dom"/>
</dbReference>
<dbReference type="InterPro" id="IPR029033">
    <property type="entry name" value="His_PPase_superfam"/>
</dbReference>
<dbReference type="InterPro" id="IPR013078">
    <property type="entry name" value="His_Pase_superF_clade-1"/>
</dbReference>
<dbReference type="Proteomes" id="UP001519332">
    <property type="component" value="Unassembled WGS sequence"/>
</dbReference>
<dbReference type="Pfam" id="PF00300">
    <property type="entry name" value="His_Phos_1"/>
    <property type="match status" value="1"/>
</dbReference>
<keyword evidence="3" id="KW-1185">Reference proteome</keyword>
<dbReference type="CDD" id="cd07067">
    <property type="entry name" value="HP_PGM_like"/>
    <property type="match status" value="1"/>
</dbReference>
<proteinExistence type="predicted"/>